<reference evidence="2" key="1">
    <citation type="submission" date="2012-01" db="EMBL/GenBank/DDBJ databases">
        <title>The Genome Sequence of Treponema denticola H1-T.</title>
        <authorList>
            <consortium name="The Broad Institute Genome Sequencing Platform"/>
            <person name="Earl A."/>
            <person name="Ward D."/>
            <person name="Feldgarden M."/>
            <person name="Gevers D."/>
            <person name="Blanton J.M."/>
            <person name="Fenno C.J."/>
            <person name="Baranova O.V."/>
            <person name="Mathney J."/>
            <person name="Dewhirst F.E."/>
            <person name="Izard J."/>
            <person name="Young S.K."/>
            <person name="Zeng Q."/>
            <person name="Gargeya S."/>
            <person name="Fitzgerald M."/>
            <person name="Haas B."/>
            <person name="Abouelleil A."/>
            <person name="Alvarado L."/>
            <person name="Arachchi H.M."/>
            <person name="Berlin A."/>
            <person name="Chapman S.B."/>
            <person name="Gearin G."/>
            <person name="Goldberg J."/>
            <person name="Griggs A."/>
            <person name="Gujja S."/>
            <person name="Hansen M."/>
            <person name="Heiman D."/>
            <person name="Howarth C."/>
            <person name="Larimer J."/>
            <person name="Lui A."/>
            <person name="MacDonald P.J.P."/>
            <person name="McCowen C."/>
            <person name="Montmayeur A."/>
            <person name="Murphy C."/>
            <person name="Neiman D."/>
            <person name="Pearson M."/>
            <person name="Priest M."/>
            <person name="Roberts A."/>
            <person name="Saif S."/>
            <person name="Shea T."/>
            <person name="Sisk P."/>
            <person name="Stolte C."/>
            <person name="Sykes S."/>
            <person name="Wortman J."/>
            <person name="Nusbaum C."/>
            <person name="Birren B."/>
        </authorList>
    </citation>
    <scope>NUCLEOTIDE SEQUENCE [LARGE SCALE GENOMIC DNA]</scope>
    <source>
        <strain evidence="2">H1-T</strain>
    </source>
</reference>
<gene>
    <name evidence="2" type="ORF">HMPREF9725_00754</name>
</gene>
<keyword evidence="1" id="KW-0812">Transmembrane</keyword>
<comment type="caution">
    <text evidence="2">The sequence shown here is derived from an EMBL/GenBank/DDBJ whole genome shotgun (WGS) entry which is preliminary data.</text>
</comment>
<feature type="transmembrane region" description="Helical" evidence="1">
    <location>
        <begin position="60"/>
        <end position="78"/>
    </location>
</feature>
<dbReference type="HOGENOM" id="CLU_2412287_0_0_12"/>
<dbReference type="PATRIC" id="fig|999431.4.peg.779"/>
<keyword evidence="1" id="KW-0472">Membrane</keyword>
<proteinExistence type="predicted"/>
<accession>M2BTW3</accession>
<name>M2BTW3_TREDN</name>
<feature type="transmembrane region" description="Helical" evidence="1">
    <location>
        <begin position="31"/>
        <end position="54"/>
    </location>
</feature>
<dbReference type="Proteomes" id="UP000011708">
    <property type="component" value="Chromosome"/>
</dbReference>
<dbReference type="EMBL" id="AGDW01000011">
    <property type="protein sequence ID" value="EMB32725.1"/>
    <property type="molecule type" value="Genomic_DNA"/>
</dbReference>
<dbReference type="AlphaFoldDB" id="M2BTW3"/>
<organism evidence="2">
    <name type="scientific">Treponema denticola H1-T</name>
    <dbReference type="NCBI Taxonomy" id="999431"/>
    <lineage>
        <taxon>Bacteria</taxon>
        <taxon>Pseudomonadati</taxon>
        <taxon>Spirochaetota</taxon>
        <taxon>Spirochaetia</taxon>
        <taxon>Spirochaetales</taxon>
        <taxon>Treponemataceae</taxon>
        <taxon>Treponema</taxon>
    </lineage>
</organism>
<keyword evidence="1" id="KW-1133">Transmembrane helix</keyword>
<protein>
    <submittedName>
        <fullName evidence="2">Uncharacterized protein</fullName>
    </submittedName>
</protein>
<evidence type="ECO:0000313" key="2">
    <source>
        <dbReference type="EMBL" id="EMB32725.1"/>
    </source>
</evidence>
<sequence>MEYTLNLNIKPEDYISFNKENVLKNKKTKKFILIVIFIALFIPIVDILIGEGIAKAIEHIFLFIFLFGSYAILFFLIWPIRLKKIYKSDAYM</sequence>
<dbReference type="RefSeq" id="WP_002687764.1">
    <property type="nucleotide sequence ID" value="NZ_CM001794.1"/>
</dbReference>
<evidence type="ECO:0000256" key="1">
    <source>
        <dbReference type="SAM" id="Phobius"/>
    </source>
</evidence>